<sequence length="169" mass="18573">MEDGSLQVEGPLAGPFKTTEELASTACELMTSQPGADATHGSRGKEYCALHYYSEQEQGYFLSFLSDIGGDGPDGRKYCLVPRKLQDLEHRRVVLLGPAHNHPHNPLPSERDMGALRPAGWSPLGTSRLLYNYATRVVSALRAGHWIPIGKAEGHWGAFKAFEGKDWLP</sequence>
<name>A0A7Y4NH70_9BACT</name>
<comment type="caution">
    <text evidence="1">The sequence shown here is derived from an EMBL/GenBank/DDBJ whole genome shotgun (WGS) entry which is preliminary data.</text>
</comment>
<dbReference type="AlphaFoldDB" id="A0A7Y4NH70"/>
<reference evidence="1 2" key="1">
    <citation type="submission" date="2020-05" db="EMBL/GenBank/DDBJ databases">
        <authorList>
            <person name="Whitworth D."/>
        </authorList>
    </citation>
    <scope>NUCLEOTIDE SEQUENCE [LARGE SCALE GENOMIC DNA]</scope>
    <source>
        <strain evidence="1 2">CA046A</strain>
    </source>
</reference>
<accession>A0A7Y4NH70</accession>
<organism evidence="1 2">
    <name type="scientific">Corallococcus exercitus</name>
    <dbReference type="NCBI Taxonomy" id="2316736"/>
    <lineage>
        <taxon>Bacteria</taxon>
        <taxon>Pseudomonadati</taxon>
        <taxon>Myxococcota</taxon>
        <taxon>Myxococcia</taxon>
        <taxon>Myxococcales</taxon>
        <taxon>Cystobacterineae</taxon>
        <taxon>Myxococcaceae</taxon>
        <taxon>Corallococcus</taxon>
    </lineage>
</organism>
<evidence type="ECO:0000313" key="2">
    <source>
        <dbReference type="Proteomes" id="UP000528460"/>
    </source>
</evidence>
<gene>
    <name evidence="1" type="ORF">HNS30_35560</name>
</gene>
<evidence type="ECO:0008006" key="3">
    <source>
        <dbReference type="Google" id="ProtNLM"/>
    </source>
</evidence>
<protein>
    <recommendedName>
        <fullName evidence="3">JAB domain-containing protein</fullName>
    </recommendedName>
</protein>
<proteinExistence type="predicted"/>
<dbReference type="Proteomes" id="UP000528460">
    <property type="component" value="Unassembled WGS sequence"/>
</dbReference>
<dbReference type="EMBL" id="JABFJW010000457">
    <property type="protein sequence ID" value="NOK14363.1"/>
    <property type="molecule type" value="Genomic_DNA"/>
</dbReference>
<evidence type="ECO:0000313" key="1">
    <source>
        <dbReference type="EMBL" id="NOK14363.1"/>
    </source>
</evidence>